<reference evidence="6 7" key="1">
    <citation type="submission" date="2019-09" db="EMBL/GenBank/DDBJ databases">
        <title>Genome sequence of Clostridium sp. EA1.</title>
        <authorList>
            <person name="Poehlein A."/>
            <person name="Bengelsdorf F.R."/>
            <person name="Daniel R."/>
        </authorList>
    </citation>
    <scope>NUCLEOTIDE SEQUENCE [LARGE SCALE GENOMIC DNA]</scope>
    <source>
        <strain evidence="6 7">EA1</strain>
    </source>
</reference>
<dbReference type="InterPro" id="IPR012349">
    <property type="entry name" value="Split_barrel_FMN-bd"/>
</dbReference>
<evidence type="ECO:0000313" key="7">
    <source>
        <dbReference type="Proteomes" id="UP000469440"/>
    </source>
</evidence>
<dbReference type="EMBL" id="VWXL01000095">
    <property type="protein sequence ID" value="MVB12452.1"/>
    <property type="molecule type" value="Genomic_DNA"/>
</dbReference>
<comment type="caution">
    <text evidence="6">The sequence shown here is derived from an EMBL/GenBank/DDBJ whole genome shotgun (WGS) entry which is preliminary data.</text>
</comment>
<dbReference type="SUPFAM" id="SSF50475">
    <property type="entry name" value="FMN-binding split barrel"/>
    <property type="match status" value="1"/>
</dbReference>
<proteinExistence type="inferred from homology"/>
<dbReference type="RefSeq" id="WP_156991193.1">
    <property type="nucleotide sequence ID" value="NZ_VWXL01000095.1"/>
</dbReference>
<dbReference type="GO" id="GO:0010181">
    <property type="term" value="F:FMN binding"/>
    <property type="evidence" value="ECO:0007669"/>
    <property type="project" value="InterPro"/>
</dbReference>
<evidence type="ECO:0000313" key="6">
    <source>
        <dbReference type="EMBL" id="MVB12452.1"/>
    </source>
</evidence>
<evidence type="ECO:0000256" key="2">
    <source>
        <dbReference type="ARBA" id="ARBA00022630"/>
    </source>
</evidence>
<name>A0A6N8I361_9FIRM</name>
<dbReference type="PANTHER" id="PTHR33798:SF5">
    <property type="entry name" value="FLAVIN REDUCTASE LIKE DOMAIN-CONTAINING PROTEIN"/>
    <property type="match status" value="1"/>
</dbReference>
<keyword evidence="2" id="KW-0285">Flavoprotein</keyword>
<dbReference type="OrthoDB" id="9792436at2"/>
<gene>
    <name evidence="6" type="ORF">CAFE_31920</name>
</gene>
<keyword evidence="7" id="KW-1185">Reference proteome</keyword>
<keyword evidence="3" id="KW-0288">FMN</keyword>
<organism evidence="6 7">
    <name type="scientific">Caproicibacter fermentans</name>
    <dbReference type="NCBI Taxonomy" id="2576756"/>
    <lineage>
        <taxon>Bacteria</taxon>
        <taxon>Bacillati</taxon>
        <taxon>Bacillota</taxon>
        <taxon>Clostridia</taxon>
        <taxon>Eubacteriales</taxon>
        <taxon>Acutalibacteraceae</taxon>
        <taxon>Caproicibacter</taxon>
    </lineage>
</organism>
<feature type="domain" description="Flavin reductase like" evidence="5">
    <location>
        <begin position="30"/>
        <end position="176"/>
    </location>
</feature>
<comment type="similarity">
    <text evidence="4">Belongs to the flavoredoxin family.</text>
</comment>
<dbReference type="Proteomes" id="UP000469440">
    <property type="component" value="Unassembled WGS sequence"/>
</dbReference>
<dbReference type="Pfam" id="PF01613">
    <property type="entry name" value="Flavin_Reduct"/>
    <property type="match status" value="1"/>
</dbReference>
<dbReference type="SMART" id="SM00903">
    <property type="entry name" value="Flavin_Reduct"/>
    <property type="match status" value="1"/>
</dbReference>
<evidence type="ECO:0000259" key="5">
    <source>
        <dbReference type="SMART" id="SM00903"/>
    </source>
</evidence>
<dbReference type="InterPro" id="IPR002563">
    <property type="entry name" value="Flavin_Rdtase-like_dom"/>
</dbReference>
<dbReference type="PANTHER" id="PTHR33798">
    <property type="entry name" value="FLAVOPROTEIN OXYGENASE"/>
    <property type="match status" value="1"/>
</dbReference>
<dbReference type="Gene3D" id="2.30.110.10">
    <property type="entry name" value="Electron Transport, Fmn-binding Protein, Chain A"/>
    <property type="match status" value="1"/>
</dbReference>
<dbReference type="GO" id="GO:0016646">
    <property type="term" value="F:oxidoreductase activity, acting on the CH-NH group of donors, NAD or NADP as acceptor"/>
    <property type="evidence" value="ECO:0007669"/>
    <property type="project" value="UniProtKB-ARBA"/>
</dbReference>
<evidence type="ECO:0000256" key="1">
    <source>
        <dbReference type="ARBA" id="ARBA00001917"/>
    </source>
</evidence>
<comment type="cofactor">
    <cofactor evidence="1">
        <name>FMN</name>
        <dbReference type="ChEBI" id="CHEBI:58210"/>
    </cofactor>
</comment>
<dbReference type="AlphaFoldDB" id="A0A6N8I361"/>
<evidence type="ECO:0000256" key="3">
    <source>
        <dbReference type="ARBA" id="ARBA00022643"/>
    </source>
</evidence>
<evidence type="ECO:0000256" key="4">
    <source>
        <dbReference type="ARBA" id="ARBA00038054"/>
    </source>
</evidence>
<sequence>MRFEVDENRPATFAEEWQGQYDVFSHLEFACGVPSALFLITTRKENGKPNACLHAWSTFSGDGGGFFAVMSGLMQSTHTYRNILRDKEFCINFLNPDYYDRCLKTIEQNDDDTDELAVGGFTAEPATTIKPPRIREAFLCYECTLETASDLSGKGINAMIVGRVRHAVVEESHDVETICSSNGFMFNIHSPKHPVTGQGSGSAVAHLQIVKRTD</sequence>
<protein>
    <recommendedName>
        <fullName evidence="5">Flavin reductase like domain-containing protein</fullName>
    </recommendedName>
</protein>
<accession>A0A6N8I361</accession>